<reference evidence="2 3" key="1">
    <citation type="submission" date="2019-12" db="EMBL/GenBank/DDBJ databases">
        <authorList>
            <person name="Alioto T."/>
            <person name="Alioto T."/>
            <person name="Gomez Garrido J."/>
        </authorList>
    </citation>
    <scope>NUCLEOTIDE SEQUENCE [LARGE SCALE GENOMIC DNA]</scope>
</reference>
<dbReference type="Pfam" id="PF00005">
    <property type="entry name" value="ABC_tran"/>
    <property type="match status" value="2"/>
</dbReference>
<dbReference type="InterPro" id="IPR003439">
    <property type="entry name" value="ABC_transporter-like_ATP-bd"/>
</dbReference>
<dbReference type="GO" id="GO:0090374">
    <property type="term" value="P:oligopeptide export from mitochondrion"/>
    <property type="evidence" value="ECO:0007669"/>
    <property type="project" value="TreeGrafter"/>
</dbReference>
<protein>
    <submittedName>
        <fullName evidence="2">ABC transporter B family member 9-like</fullName>
    </submittedName>
</protein>
<dbReference type="GO" id="GO:0005524">
    <property type="term" value="F:ATP binding"/>
    <property type="evidence" value="ECO:0007669"/>
    <property type="project" value="InterPro"/>
</dbReference>
<feature type="domain" description="ABC transporter" evidence="1">
    <location>
        <begin position="135"/>
        <end position="235"/>
    </location>
</feature>
<keyword evidence="3" id="KW-1185">Reference proteome</keyword>
<dbReference type="Proteomes" id="UP000594638">
    <property type="component" value="Unassembled WGS sequence"/>
</dbReference>
<dbReference type="SUPFAM" id="SSF52540">
    <property type="entry name" value="P-loop containing nucleoside triphosphate hydrolases"/>
    <property type="match status" value="2"/>
</dbReference>
<proteinExistence type="predicted"/>
<dbReference type="Gene3D" id="3.40.50.300">
    <property type="entry name" value="P-loop containing nucleotide triphosphate hydrolases"/>
    <property type="match status" value="2"/>
</dbReference>
<dbReference type="GO" id="GO:0015421">
    <property type="term" value="F:ABC-type oligopeptide transporter activity"/>
    <property type="evidence" value="ECO:0007669"/>
    <property type="project" value="TreeGrafter"/>
</dbReference>
<comment type="caution">
    <text evidence="2">The sequence shown here is derived from an EMBL/GenBank/DDBJ whole genome shotgun (WGS) entry which is preliminary data.</text>
</comment>
<evidence type="ECO:0000313" key="2">
    <source>
        <dbReference type="EMBL" id="CAA3029423.1"/>
    </source>
</evidence>
<organism evidence="2 3">
    <name type="scientific">Olea europaea subsp. europaea</name>
    <dbReference type="NCBI Taxonomy" id="158383"/>
    <lineage>
        <taxon>Eukaryota</taxon>
        <taxon>Viridiplantae</taxon>
        <taxon>Streptophyta</taxon>
        <taxon>Embryophyta</taxon>
        <taxon>Tracheophyta</taxon>
        <taxon>Spermatophyta</taxon>
        <taxon>Magnoliopsida</taxon>
        <taxon>eudicotyledons</taxon>
        <taxon>Gunneridae</taxon>
        <taxon>Pentapetalae</taxon>
        <taxon>asterids</taxon>
        <taxon>lamiids</taxon>
        <taxon>Lamiales</taxon>
        <taxon>Oleaceae</taxon>
        <taxon>Oleeae</taxon>
        <taxon>Olea</taxon>
    </lineage>
</organism>
<dbReference type="EMBL" id="CACTIH010009308">
    <property type="protein sequence ID" value="CAA3029423.1"/>
    <property type="molecule type" value="Genomic_DNA"/>
</dbReference>
<dbReference type="AlphaFoldDB" id="A0A8S0VCD0"/>
<name>A0A8S0VCD0_OLEEU</name>
<dbReference type="GO" id="GO:0005743">
    <property type="term" value="C:mitochondrial inner membrane"/>
    <property type="evidence" value="ECO:0007669"/>
    <property type="project" value="TreeGrafter"/>
</dbReference>
<evidence type="ECO:0000313" key="3">
    <source>
        <dbReference type="Proteomes" id="UP000594638"/>
    </source>
</evidence>
<evidence type="ECO:0000259" key="1">
    <source>
        <dbReference type="Pfam" id="PF00005"/>
    </source>
</evidence>
<dbReference type="GO" id="GO:0016887">
    <property type="term" value="F:ATP hydrolysis activity"/>
    <property type="evidence" value="ECO:0007669"/>
    <property type="project" value="InterPro"/>
</dbReference>
<feature type="domain" description="ABC transporter" evidence="1">
    <location>
        <begin position="2"/>
        <end position="36"/>
    </location>
</feature>
<dbReference type="PANTHER" id="PTHR43394:SF18">
    <property type="entry name" value="ABC TRANSPORTER B FAMILY MEMBER 11-LIKE"/>
    <property type="match status" value="1"/>
</dbReference>
<dbReference type="InterPro" id="IPR027417">
    <property type="entry name" value="P-loop_NTPase"/>
</dbReference>
<dbReference type="PANTHER" id="PTHR43394">
    <property type="entry name" value="ATP-DEPENDENT PERMEASE MDL1, MITOCHONDRIAL"/>
    <property type="match status" value="1"/>
</dbReference>
<dbReference type="OrthoDB" id="6500128at2759"/>
<accession>A0A8S0VCD0</accession>
<dbReference type="InterPro" id="IPR039421">
    <property type="entry name" value="Type_1_exporter"/>
</dbReference>
<dbReference type="Gramene" id="OE9A085566T1">
    <property type="protein sequence ID" value="OE9A085566C1"/>
    <property type="gene ID" value="OE9A085566"/>
</dbReference>
<gene>
    <name evidence="2" type="ORF">OLEA9_A085566</name>
</gene>
<sequence>MVGEHGTQLSGGQKQRVAIARAILKNPKILLDEATSALVAESGHLVQNVLENVMTKQTVVFAHRLTTIRNADHIAVVQVGKLVEQIQNSIFGIAGGKLIQRIRSFSFKKVVHQEISWFQHVRFKYPTRPDIQIFKDLRLSLRSWKTMALIGESGNGKSIVISLIKGSYNPESDQIFLNGVEIRKFKLSRLRQQKGLVSQEPILFNKTIRENIAYGKTGVTTEENTISATRAANVHSFISGLPQGYDTNVGVRGT</sequence>